<name>A0A410FSY5_BIPS1</name>
<sequence>MPRGRAHLAFELGTLPGWVAIGATLHVGRTSLVIFTGAYTVASLFLSPDLDLARSDPARRWRGARFLWRPYAALFRHRGMSHSPLLGPLTRILYLAAIGAGLWFVLREVVGLPSLQPVTWHLALPVLAGLYLPHLLHVVLDRAVSLGRRAGLHRG</sequence>
<dbReference type="PANTHER" id="PTHR39085:SF1">
    <property type="entry name" value="SLL0924 PROTEIN"/>
    <property type="match status" value="1"/>
</dbReference>
<dbReference type="InterPro" id="IPR019250">
    <property type="entry name" value="DUF2227_metal-bd"/>
</dbReference>
<protein>
    <recommendedName>
        <fullName evidence="4">Hydrolase</fullName>
    </recommendedName>
</protein>
<feature type="transmembrane region" description="Helical" evidence="1">
    <location>
        <begin position="85"/>
        <end position="106"/>
    </location>
</feature>
<evidence type="ECO:0000256" key="1">
    <source>
        <dbReference type="SAM" id="Phobius"/>
    </source>
</evidence>
<gene>
    <name evidence="2" type="ORF">BIP78_0429</name>
</gene>
<dbReference type="AlphaFoldDB" id="A0A410FSY5"/>
<organism evidence="2 3">
    <name type="scientific">Bipolaricaulis sibiricus</name>
    <dbReference type="NCBI Taxonomy" id="2501609"/>
    <lineage>
        <taxon>Bacteria</taxon>
        <taxon>Candidatus Bipolaricaulota</taxon>
        <taxon>Candidatus Bipolaricaulia</taxon>
        <taxon>Candidatus Bipolaricaulales</taxon>
        <taxon>Candidatus Bipolaricaulaceae</taxon>
        <taxon>Candidatus Bipolaricaulis</taxon>
    </lineage>
</organism>
<reference evidence="3" key="1">
    <citation type="submission" date="2018-12" db="EMBL/GenBank/DDBJ databases">
        <title>Complete genome sequence of an uncultured bacterium of the candidate phylum Bipolaricaulota.</title>
        <authorList>
            <person name="Kadnikov V.V."/>
            <person name="Mardanov A.V."/>
            <person name="Beletsky A.V."/>
            <person name="Frank Y.A."/>
            <person name="Karnachuk O.V."/>
            <person name="Ravin N.V."/>
        </authorList>
    </citation>
    <scope>NUCLEOTIDE SEQUENCE [LARGE SCALE GENOMIC DNA]</scope>
</reference>
<keyword evidence="1" id="KW-1133">Transmembrane helix</keyword>
<dbReference type="Proteomes" id="UP000287233">
    <property type="component" value="Chromosome"/>
</dbReference>
<evidence type="ECO:0000313" key="3">
    <source>
        <dbReference type="Proteomes" id="UP000287233"/>
    </source>
</evidence>
<feature type="transmembrane region" description="Helical" evidence="1">
    <location>
        <begin position="118"/>
        <end position="140"/>
    </location>
</feature>
<dbReference type="EMBL" id="CP034928">
    <property type="protein sequence ID" value="QAA76195.1"/>
    <property type="molecule type" value="Genomic_DNA"/>
</dbReference>
<dbReference type="Pfam" id="PF09988">
    <property type="entry name" value="DUF2227"/>
    <property type="match status" value="1"/>
</dbReference>
<keyword evidence="1" id="KW-0812">Transmembrane</keyword>
<dbReference type="PANTHER" id="PTHR39085">
    <property type="entry name" value="SLL0924 PROTEIN"/>
    <property type="match status" value="1"/>
</dbReference>
<proteinExistence type="predicted"/>
<evidence type="ECO:0000313" key="2">
    <source>
        <dbReference type="EMBL" id="QAA76195.1"/>
    </source>
</evidence>
<evidence type="ECO:0008006" key="4">
    <source>
        <dbReference type="Google" id="ProtNLM"/>
    </source>
</evidence>
<dbReference type="KEGG" id="bih:BIP78_0429"/>
<accession>A0A410FSY5</accession>
<keyword evidence="1" id="KW-0472">Membrane</keyword>